<reference evidence="2" key="1">
    <citation type="submission" date="2016-10" db="EMBL/GenBank/DDBJ databases">
        <authorList>
            <person name="Varghese N."/>
            <person name="Submissions S."/>
        </authorList>
    </citation>
    <scope>NUCLEOTIDE SEQUENCE [LARGE SCALE GENOMIC DNA]</scope>
    <source>
        <strain evidence="2">DSM 13078</strain>
    </source>
</reference>
<organism evidence="1 2">
    <name type="scientific">Natronobacterium haloterrestre</name>
    <name type="common">Halobiforma haloterrestris</name>
    <dbReference type="NCBI Taxonomy" id="148448"/>
    <lineage>
        <taxon>Archaea</taxon>
        <taxon>Methanobacteriati</taxon>
        <taxon>Methanobacteriota</taxon>
        <taxon>Stenosarchaea group</taxon>
        <taxon>Halobacteria</taxon>
        <taxon>Halobacteriales</taxon>
        <taxon>Natrialbaceae</taxon>
        <taxon>Natronobacterium</taxon>
    </lineage>
</organism>
<accession>A0A1I1L9A7</accession>
<name>A0A1I1L9A7_NATHA</name>
<dbReference type="Proteomes" id="UP000199161">
    <property type="component" value="Unassembled WGS sequence"/>
</dbReference>
<sequence>MGEGFTDDIDLSDDPLIDAVRDELSEQLENLDEDELDDVSLEDIQNVVEESVEGSIEKLATDTYERILSNDKGLERYHETIEGFQERLEERWGEPLELLERLIIWSMECGRAINQNHGFQARQEDNYQIEALLHLHSRSVQVALEIHHLLKGGFADGAFARWRSLYELSTTTSFISKYGEDTAERFLNYHNVWEYYFAETYQEHQDDLNVESLEPEVLEELEEIKDELVDQFGESIDDGGRGSGWAAEAHSGQSMRKEVDLEHLYPYYRLACESVHAGSKGTLDRLGIIRHEDIEQPGVLLAGPSNAGLNLPGQLTAISLAQVTTDLLMMSVNSRSVADMMGMQMLVDDIEQEFANASEALEQDDREATEEWANQDIVDIALNHLNRSDLFSEAFFEEHTDFDSLEEFEDSLPVGLDNVKGGDSVDPDVDEVVQAHSEFESFRNLVDTAMEIWVHRNIDLSEYDIDNDAFSD</sequence>
<dbReference type="InterPro" id="IPR043733">
    <property type="entry name" value="DUF5677"/>
</dbReference>
<dbReference type="AlphaFoldDB" id="A0A1I1L9A7"/>
<dbReference type="Pfam" id="PF18928">
    <property type="entry name" value="DUF5677"/>
    <property type="match status" value="1"/>
</dbReference>
<evidence type="ECO:0000313" key="1">
    <source>
        <dbReference type="EMBL" id="SFC67628.1"/>
    </source>
</evidence>
<protein>
    <submittedName>
        <fullName evidence="1">Uncharacterized protein</fullName>
    </submittedName>
</protein>
<evidence type="ECO:0000313" key="2">
    <source>
        <dbReference type="Proteomes" id="UP000199161"/>
    </source>
</evidence>
<dbReference type="OrthoDB" id="178002at2157"/>
<gene>
    <name evidence="1" type="ORF">SAMN05444422_11445</name>
</gene>
<dbReference type="RefSeq" id="WP_218149973.1">
    <property type="nucleotide sequence ID" value="NZ_FOKW01000014.1"/>
</dbReference>
<dbReference type="EMBL" id="FOKW01000014">
    <property type="protein sequence ID" value="SFC67628.1"/>
    <property type="molecule type" value="Genomic_DNA"/>
</dbReference>
<proteinExistence type="predicted"/>
<keyword evidence="2" id="KW-1185">Reference proteome</keyword>